<dbReference type="Pfam" id="PF02875">
    <property type="entry name" value="Mur_ligase_C"/>
    <property type="match status" value="1"/>
</dbReference>
<keyword evidence="12 22" id="KW-0067">ATP-binding</keyword>
<evidence type="ECO:0000256" key="14">
    <source>
        <dbReference type="ARBA" id="ARBA00022909"/>
    </source>
</evidence>
<comment type="cofactor">
    <cofactor evidence="1">
        <name>Mg(2+)</name>
        <dbReference type="ChEBI" id="CHEBI:18420"/>
    </cofactor>
</comment>
<dbReference type="GO" id="GO:0046872">
    <property type="term" value="F:metal ion binding"/>
    <property type="evidence" value="ECO:0007669"/>
    <property type="project" value="UniProtKB-KW"/>
</dbReference>
<evidence type="ECO:0000256" key="2">
    <source>
        <dbReference type="ARBA" id="ARBA00002714"/>
    </source>
</evidence>
<dbReference type="GO" id="GO:0005524">
    <property type="term" value="F:ATP binding"/>
    <property type="evidence" value="ECO:0007669"/>
    <property type="project" value="UniProtKB-KW"/>
</dbReference>
<dbReference type="Gene3D" id="3.90.190.20">
    <property type="entry name" value="Mur ligase, C-terminal domain"/>
    <property type="match status" value="1"/>
</dbReference>
<comment type="caution">
    <text evidence="25">The sequence shown here is derived from an EMBL/GenBank/DDBJ whole genome shotgun (WGS) entry which is preliminary data.</text>
</comment>
<evidence type="ECO:0000256" key="7">
    <source>
        <dbReference type="ARBA" id="ARBA00013025"/>
    </source>
</evidence>
<evidence type="ECO:0000256" key="10">
    <source>
        <dbReference type="ARBA" id="ARBA00022723"/>
    </source>
</evidence>
<dbReference type="InterPro" id="IPR036615">
    <property type="entry name" value="Mur_ligase_C_dom_sf"/>
</dbReference>
<keyword evidence="11 22" id="KW-0547">Nucleotide-binding</keyword>
<dbReference type="EMBL" id="QZKI01000065">
    <property type="protein sequence ID" value="RJP70793.1"/>
    <property type="molecule type" value="Genomic_DNA"/>
</dbReference>
<protein>
    <recommendedName>
        <fullName evidence="8">Dihydrofolate synthase/folylpolyglutamate synthase</fullName>
        <ecNumber evidence="6">6.3.2.12</ecNumber>
        <ecNumber evidence="7">6.3.2.17</ecNumber>
    </recommendedName>
    <alternativeName>
        <fullName evidence="17">Folylpoly-gamma-glutamate synthetase-dihydrofolate synthetase</fullName>
    </alternativeName>
    <alternativeName>
        <fullName evidence="15">Folylpolyglutamate synthetase</fullName>
    </alternativeName>
    <alternativeName>
        <fullName evidence="16">Tetrahydrofolylpolyglutamate synthase</fullName>
    </alternativeName>
</protein>
<organism evidence="25 26">
    <name type="scientific">Candidatus Abyssobacteria bacterium SURF_17</name>
    <dbReference type="NCBI Taxonomy" id="2093361"/>
    <lineage>
        <taxon>Bacteria</taxon>
        <taxon>Pseudomonadati</taxon>
        <taxon>Candidatus Hydrogenedentota</taxon>
        <taxon>Candidatus Abyssobacteria</taxon>
    </lineage>
</organism>
<evidence type="ECO:0000256" key="12">
    <source>
        <dbReference type="ARBA" id="ARBA00022840"/>
    </source>
</evidence>
<keyword evidence="10" id="KW-0479">Metal-binding</keyword>
<evidence type="ECO:0000259" key="23">
    <source>
        <dbReference type="Pfam" id="PF02875"/>
    </source>
</evidence>
<evidence type="ECO:0000256" key="18">
    <source>
        <dbReference type="ARBA" id="ARBA00047493"/>
    </source>
</evidence>
<dbReference type="NCBIfam" id="TIGR01499">
    <property type="entry name" value="folC"/>
    <property type="match status" value="1"/>
</dbReference>
<evidence type="ECO:0000256" key="20">
    <source>
        <dbReference type="ARBA" id="ARBA00049035"/>
    </source>
</evidence>
<dbReference type="FunFam" id="3.40.1190.10:FF:000011">
    <property type="entry name" value="Folylpolyglutamate synthase/dihydrofolate synthase"/>
    <property type="match status" value="1"/>
</dbReference>
<name>A0A419EZJ5_9BACT</name>
<comment type="catalytic activity">
    <reaction evidence="20">
        <text>(6R)-5,10-methylenetetrahydrofolyl-(gamma-L-Glu)(n) + L-glutamate + ATP = (6R)-5,10-methylenetetrahydrofolyl-(gamma-L-Glu)(n+1) + ADP + phosphate + H(+)</text>
        <dbReference type="Rhea" id="RHEA:51912"/>
        <dbReference type="Rhea" id="RHEA-COMP:13257"/>
        <dbReference type="Rhea" id="RHEA-COMP:13258"/>
        <dbReference type="ChEBI" id="CHEBI:15378"/>
        <dbReference type="ChEBI" id="CHEBI:29985"/>
        <dbReference type="ChEBI" id="CHEBI:30616"/>
        <dbReference type="ChEBI" id="CHEBI:43474"/>
        <dbReference type="ChEBI" id="CHEBI:136572"/>
        <dbReference type="ChEBI" id="CHEBI:456216"/>
        <dbReference type="EC" id="6.3.2.17"/>
    </reaction>
</comment>
<dbReference type="Pfam" id="PF08245">
    <property type="entry name" value="Mur_ligase_M"/>
    <property type="match status" value="1"/>
</dbReference>
<evidence type="ECO:0000256" key="16">
    <source>
        <dbReference type="ARBA" id="ARBA00030592"/>
    </source>
</evidence>
<keyword evidence="9 22" id="KW-0436">Ligase</keyword>
<comment type="similarity">
    <text evidence="5 22">Belongs to the folylpolyglutamate synthase family.</text>
</comment>
<dbReference type="GO" id="GO:0046656">
    <property type="term" value="P:folic acid biosynthetic process"/>
    <property type="evidence" value="ECO:0007669"/>
    <property type="project" value="UniProtKB-KW"/>
</dbReference>
<dbReference type="GO" id="GO:0005737">
    <property type="term" value="C:cytoplasm"/>
    <property type="evidence" value="ECO:0007669"/>
    <property type="project" value="TreeGrafter"/>
</dbReference>
<evidence type="ECO:0000256" key="17">
    <source>
        <dbReference type="ARBA" id="ARBA00032510"/>
    </source>
</evidence>
<evidence type="ECO:0000313" key="25">
    <source>
        <dbReference type="EMBL" id="RJP70793.1"/>
    </source>
</evidence>
<comment type="catalytic activity">
    <reaction evidence="18">
        <text>(6S)-5,6,7,8-tetrahydrofolyl-(gamma-L-Glu)(n) + L-glutamate + ATP = (6S)-5,6,7,8-tetrahydrofolyl-(gamma-L-Glu)(n+1) + ADP + phosphate + H(+)</text>
        <dbReference type="Rhea" id="RHEA:10580"/>
        <dbReference type="Rhea" id="RHEA-COMP:14738"/>
        <dbReference type="Rhea" id="RHEA-COMP:14740"/>
        <dbReference type="ChEBI" id="CHEBI:15378"/>
        <dbReference type="ChEBI" id="CHEBI:29985"/>
        <dbReference type="ChEBI" id="CHEBI:30616"/>
        <dbReference type="ChEBI" id="CHEBI:43474"/>
        <dbReference type="ChEBI" id="CHEBI:141005"/>
        <dbReference type="ChEBI" id="CHEBI:456216"/>
        <dbReference type="EC" id="6.3.2.17"/>
    </reaction>
</comment>
<dbReference type="GO" id="GO:0008841">
    <property type="term" value="F:dihydrofolate synthase activity"/>
    <property type="evidence" value="ECO:0007669"/>
    <property type="project" value="UniProtKB-EC"/>
</dbReference>
<dbReference type="GO" id="GO:0004326">
    <property type="term" value="F:tetrahydrofolylpolyglutamate synthase activity"/>
    <property type="evidence" value="ECO:0007669"/>
    <property type="project" value="UniProtKB-EC"/>
</dbReference>
<gene>
    <name evidence="25" type="ORF">C4532_08930</name>
</gene>
<comment type="catalytic activity">
    <reaction evidence="19">
        <text>10-formyltetrahydrofolyl-(gamma-L-Glu)(n) + L-glutamate + ATP = 10-formyltetrahydrofolyl-(gamma-L-Glu)(n+1) + ADP + phosphate + H(+)</text>
        <dbReference type="Rhea" id="RHEA:51904"/>
        <dbReference type="Rhea" id="RHEA-COMP:13088"/>
        <dbReference type="Rhea" id="RHEA-COMP:14300"/>
        <dbReference type="ChEBI" id="CHEBI:15378"/>
        <dbReference type="ChEBI" id="CHEBI:29985"/>
        <dbReference type="ChEBI" id="CHEBI:30616"/>
        <dbReference type="ChEBI" id="CHEBI:43474"/>
        <dbReference type="ChEBI" id="CHEBI:134413"/>
        <dbReference type="ChEBI" id="CHEBI:456216"/>
        <dbReference type="EC" id="6.3.2.17"/>
    </reaction>
</comment>
<accession>A0A419EZJ5</accession>
<evidence type="ECO:0000256" key="4">
    <source>
        <dbReference type="ARBA" id="ARBA00005150"/>
    </source>
</evidence>
<feature type="domain" description="Mur ligase C-terminal" evidence="23">
    <location>
        <begin position="297"/>
        <end position="415"/>
    </location>
</feature>
<evidence type="ECO:0000313" key="26">
    <source>
        <dbReference type="Proteomes" id="UP000285961"/>
    </source>
</evidence>
<keyword evidence="13" id="KW-0460">Magnesium</keyword>
<evidence type="ECO:0000256" key="8">
    <source>
        <dbReference type="ARBA" id="ARBA00019357"/>
    </source>
</evidence>
<comment type="pathway">
    <text evidence="3">Cofactor biosynthesis; tetrahydrofolate biosynthesis; 7,8-dihydrofolate from 2-amino-4-hydroxy-6-hydroxymethyl-7,8-dihydropteridine diphosphate and 4-aminobenzoate: step 2/2.</text>
</comment>
<dbReference type="Gene3D" id="3.40.1190.10">
    <property type="entry name" value="Mur-like, catalytic domain"/>
    <property type="match status" value="1"/>
</dbReference>
<evidence type="ECO:0000256" key="6">
    <source>
        <dbReference type="ARBA" id="ARBA00013023"/>
    </source>
</evidence>
<dbReference type="EC" id="6.3.2.17" evidence="7"/>
<comment type="pathway">
    <text evidence="4">Cofactor biosynthesis; tetrahydrofolylpolyglutamate biosynthesis.</text>
</comment>
<reference evidence="25 26" key="1">
    <citation type="journal article" date="2017" name="ISME J.">
        <title>Energy and carbon metabolisms in a deep terrestrial subsurface fluid microbial community.</title>
        <authorList>
            <person name="Momper L."/>
            <person name="Jungbluth S.P."/>
            <person name="Lee M.D."/>
            <person name="Amend J.P."/>
        </authorList>
    </citation>
    <scope>NUCLEOTIDE SEQUENCE [LARGE SCALE GENOMIC DNA]</scope>
    <source>
        <strain evidence="25">SURF_17</strain>
    </source>
</reference>
<feature type="domain" description="Mur ligase central" evidence="24">
    <location>
        <begin position="41"/>
        <end position="266"/>
    </location>
</feature>
<dbReference type="SUPFAM" id="SSF53244">
    <property type="entry name" value="MurD-like peptide ligases, peptide-binding domain"/>
    <property type="match status" value="1"/>
</dbReference>
<dbReference type="PANTHER" id="PTHR11136:SF0">
    <property type="entry name" value="DIHYDROFOLATE SYNTHETASE-RELATED"/>
    <property type="match status" value="1"/>
</dbReference>
<comment type="catalytic activity">
    <reaction evidence="21">
        <text>7,8-dihydropteroate + L-glutamate + ATP = 7,8-dihydrofolate + ADP + phosphate + H(+)</text>
        <dbReference type="Rhea" id="RHEA:23584"/>
        <dbReference type="ChEBI" id="CHEBI:15378"/>
        <dbReference type="ChEBI" id="CHEBI:17839"/>
        <dbReference type="ChEBI" id="CHEBI:29985"/>
        <dbReference type="ChEBI" id="CHEBI:30616"/>
        <dbReference type="ChEBI" id="CHEBI:43474"/>
        <dbReference type="ChEBI" id="CHEBI:57451"/>
        <dbReference type="ChEBI" id="CHEBI:456216"/>
        <dbReference type="EC" id="6.3.2.12"/>
    </reaction>
</comment>
<dbReference type="SUPFAM" id="SSF53623">
    <property type="entry name" value="MurD-like peptide ligases, catalytic domain"/>
    <property type="match status" value="1"/>
</dbReference>
<dbReference type="PIRSF" id="PIRSF001563">
    <property type="entry name" value="Folylpolyglu_synth"/>
    <property type="match status" value="1"/>
</dbReference>
<sequence length="438" mass="48345">MNSLDYLLSFQRFGIKLGLDNITHLLARLGNPHHHFPAVHITGTNGKGSVAAFVCAVLMKLGLKVGRYISPHLVDFSERIVINEVPIRPDEIDELVTEIRPIVHEMQQDSRFGHPTFFEAVTAMAFQQFTRCGVDLAVVEVGMGGRYDSTNVVRSCLSVITNVELEHREYLGDTLEKIAVEKAGIIKPGVDVVSAAVQPEVKRIIDSKAAECGSKVYYASADFHFDARAGVFPRQWLQFVSPWTQLKDVEINLPGGFQAQNAAVALMGLDLLQQRGIIPRNETALRRGMAEAYWPARLEKLSDSPFLLLDGAHNPAAMRSLVEAVRQLFPGRTILPVLGMLADKDARECLRTLRTLTDRIIVTQPAYERAMPAASLARLAHDVFPVVRCHETIAKALQEALATASPKDIIIVTGSLFNVAEVRCFVADMLSETDASRI</sequence>
<evidence type="ECO:0000256" key="11">
    <source>
        <dbReference type="ARBA" id="ARBA00022741"/>
    </source>
</evidence>
<evidence type="ECO:0000256" key="5">
    <source>
        <dbReference type="ARBA" id="ARBA00008276"/>
    </source>
</evidence>
<evidence type="ECO:0000256" key="21">
    <source>
        <dbReference type="ARBA" id="ARBA00049161"/>
    </source>
</evidence>
<dbReference type="PROSITE" id="PS01012">
    <property type="entry name" value="FOLYLPOLYGLU_SYNT_2"/>
    <property type="match status" value="1"/>
</dbReference>
<dbReference type="InterPro" id="IPR013221">
    <property type="entry name" value="Mur_ligase_cen"/>
</dbReference>
<evidence type="ECO:0000256" key="15">
    <source>
        <dbReference type="ARBA" id="ARBA00030048"/>
    </source>
</evidence>
<evidence type="ECO:0000256" key="13">
    <source>
        <dbReference type="ARBA" id="ARBA00022842"/>
    </source>
</evidence>
<dbReference type="InterPro" id="IPR036565">
    <property type="entry name" value="Mur-like_cat_sf"/>
</dbReference>
<dbReference type="EC" id="6.3.2.12" evidence="6"/>
<dbReference type="InterPro" id="IPR001645">
    <property type="entry name" value="Folylpolyglutamate_synth"/>
</dbReference>
<evidence type="ECO:0000256" key="19">
    <source>
        <dbReference type="ARBA" id="ARBA00047808"/>
    </source>
</evidence>
<evidence type="ECO:0000256" key="3">
    <source>
        <dbReference type="ARBA" id="ARBA00004799"/>
    </source>
</evidence>
<dbReference type="InterPro" id="IPR018109">
    <property type="entry name" value="Folylpolyglutamate_synth_CS"/>
</dbReference>
<dbReference type="InterPro" id="IPR004101">
    <property type="entry name" value="Mur_ligase_C"/>
</dbReference>
<dbReference type="PANTHER" id="PTHR11136">
    <property type="entry name" value="FOLYLPOLYGLUTAMATE SYNTHASE-RELATED"/>
    <property type="match status" value="1"/>
</dbReference>
<keyword evidence="14" id="KW-0289">Folate biosynthesis</keyword>
<evidence type="ECO:0000256" key="22">
    <source>
        <dbReference type="PIRNR" id="PIRNR001563"/>
    </source>
</evidence>
<proteinExistence type="inferred from homology"/>
<dbReference type="AlphaFoldDB" id="A0A419EZJ5"/>
<evidence type="ECO:0000259" key="24">
    <source>
        <dbReference type="Pfam" id="PF08245"/>
    </source>
</evidence>
<evidence type="ECO:0000256" key="1">
    <source>
        <dbReference type="ARBA" id="ARBA00001946"/>
    </source>
</evidence>
<dbReference type="Proteomes" id="UP000285961">
    <property type="component" value="Unassembled WGS sequence"/>
</dbReference>
<comment type="function">
    <text evidence="2">Functions in two distinct reactions of the de novo folate biosynthetic pathway. Catalyzes the addition of a glutamate residue to dihydropteroate (7,8-dihydropteroate or H2Pte) to form dihydrofolate (7,8-dihydrofolate monoglutamate or H2Pte-Glu). Also catalyzes successive additions of L-glutamate to tetrahydrofolate or 10-formyltetrahydrofolate or 5,10-methylenetetrahydrofolate, leading to folylpolyglutamate derivatives.</text>
</comment>
<evidence type="ECO:0000256" key="9">
    <source>
        <dbReference type="ARBA" id="ARBA00022598"/>
    </source>
</evidence>